<dbReference type="KEGG" id="apuu:APUU_10832A"/>
<proteinExistence type="predicted"/>
<keyword evidence="3" id="KW-1185">Reference proteome</keyword>
<reference evidence="2" key="2">
    <citation type="submission" date="2021-02" db="EMBL/GenBank/DDBJ databases">
        <title>Aspergillus puulaauensis MK2 genome sequence.</title>
        <authorList>
            <person name="Futagami T."/>
            <person name="Mori K."/>
            <person name="Kadooka C."/>
            <person name="Tanaka T."/>
        </authorList>
    </citation>
    <scope>NUCLEOTIDE SEQUENCE</scope>
    <source>
        <strain evidence="2">MK2</strain>
    </source>
</reference>
<evidence type="ECO:0000256" key="1">
    <source>
        <dbReference type="SAM" id="Phobius"/>
    </source>
</evidence>
<dbReference type="RefSeq" id="XP_041550198.1">
    <property type="nucleotide sequence ID" value="XM_041705174.1"/>
</dbReference>
<accession>A0A7R7XB19</accession>
<evidence type="ECO:0000313" key="2">
    <source>
        <dbReference type="EMBL" id="BCS18004.1"/>
    </source>
</evidence>
<evidence type="ECO:0000313" key="3">
    <source>
        <dbReference type="Proteomes" id="UP000654913"/>
    </source>
</evidence>
<dbReference type="Proteomes" id="UP000654913">
    <property type="component" value="Chromosome 1"/>
</dbReference>
<keyword evidence="1" id="KW-1133">Transmembrane helix</keyword>
<keyword evidence="1" id="KW-0812">Transmembrane</keyword>
<feature type="transmembrane region" description="Helical" evidence="1">
    <location>
        <begin position="26"/>
        <end position="46"/>
    </location>
</feature>
<protein>
    <submittedName>
        <fullName evidence="2">Uncharacterized protein</fullName>
    </submittedName>
</protein>
<gene>
    <name evidence="2" type="ORF">APUU_10832A</name>
</gene>
<sequence>MKSMEADPQSATSITSLKAIATKEKIHAAVSMGGESLLTLMAGLILGACRQRERRHIGESIQKHSGQDHQKDLVFGLGLSKMGTANSPKQVIASTPQLGEEGIQ</sequence>
<name>A0A7R7XB19_9EURO</name>
<dbReference type="GeneID" id="64968009"/>
<keyword evidence="1" id="KW-0472">Membrane</keyword>
<dbReference type="AlphaFoldDB" id="A0A7R7XB19"/>
<reference evidence="2" key="1">
    <citation type="submission" date="2021-01" db="EMBL/GenBank/DDBJ databases">
        <authorList>
            <consortium name="Aspergillus puulaauensis MK2 genome sequencing consortium"/>
            <person name="Kazuki M."/>
            <person name="Futagami T."/>
        </authorList>
    </citation>
    <scope>NUCLEOTIDE SEQUENCE</scope>
    <source>
        <strain evidence="2">MK2</strain>
    </source>
</reference>
<organism evidence="2 3">
    <name type="scientific">Aspergillus puulaauensis</name>
    <dbReference type="NCBI Taxonomy" id="1220207"/>
    <lineage>
        <taxon>Eukaryota</taxon>
        <taxon>Fungi</taxon>
        <taxon>Dikarya</taxon>
        <taxon>Ascomycota</taxon>
        <taxon>Pezizomycotina</taxon>
        <taxon>Eurotiomycetes</taxon>
        <taxon>Eurotiomycetidae</taxon>
        <taxon>Eurotiales</taxon>
        <taxon>Aspergillaceae</taxon>
        <taxon>Aspergillus</taxon>
    </lineage>
</organism>
<dbReference type="EMBL" id="AP024443">
    <property type="protein sequence ID" value="BCS18004.1"/>
    <property type="molecule type" value="Genomic_DNA"/>
</dbReference>